<evidence type="ECO:0000256" key="1">
    <source>
        <dbReference type="SAM" id="Phobius"/>
    </source>
</evidence>
<dbReference type="EMBL" id="JBHTIV010000002">
    <property type="protein sequence ID" value="MFD0931105.1"/>
    <property type="molecule type" value="Genomic_DNA"/>
</dbReference>
<feature type="transmembrane region" description="Helical" evidence="1">
    <location>
        <begin position="36"/>
        <end position="56"/>
    </location>
</feature>
<dbReference type="Pfam" id="PF13858">
    <property type="entry name" value="DUF4199"/>
    <property type="match status" value="1"/>
</dbReference>
<evidence type="ECO:0000313" key="3">
    <source>
        <dbReference type="Proteomes" id="UP001597049"/>
    </source>
</evidence>
<proteinExistence type="predicted"/>
<organism evidence="2 3">
    <name type="scientific">Psychroflexus salinarum</name>
    <dbReference type="NCBI Taxonomy" id="546024"/>
    <lineage>
        <taxon>Bacteria</taxon>
        <taxon>Pseudomonadati</taxon>
        <taxon>Bacteroidota</taxon>
        <taxon>Flavobacteriia</taxon>
        <taxon>Flavobacteriales</taxon>
        <taxon>Flavobacteriaceae</taxon>
        <taxon>Psychroflexus</taxon>
    </lineage>
</organism>
<keyword evidence="3" id="KW-1185">Reference proteome</keyword>
<gene>
    <name evidence="2" type="ORF">ACFQ0R_00690</name>
</gene>
<protein>
    <submittedName>
        <fullName evidence="2">DUF4199 domain-containing protein</fullName>
    </submittedName>
</protein>
<reference evidence="3" key="1">
    <citation type="journal article" date="2019" name="Int. J. Syst. Evol. Microbiol.">
        <title>The Global Catalogue of Microorganisms (GCM) 10K type strain sequencing project: providing services to taxonomists for standard genome sequencing and annotation.</title>
        <authorList>
            <consortium name="The Broad Institute Genomics Platform"/>
            <consortium name="The Broad Institute Genome Sequencing Center for Infectious Disease"/>
            <person name="Wu L."/>
            <person name="Ma J."/>
        </authorList>
    </citation>
    <scope>NUCLEOTIDE SEQUENCE [LARGE SCALE GENOMIC DNA]</scope>
    <source>
        <strain evidence="3">CCUG 56752</strain>
    </source>
</reference>
<dbReference type="RefSeq" id="WP_379656444.1">
    <property type="nucleotide sequence ID" value="NZ_JBHTIV010000002.1"/>
</dbReference>
<name>A0ABW3GKS2_9FLAO</name>
<dbReference type="Proteomes" id="UP001597049">
    <property type="component" value="Unassembled WGS sequence"/>
</dbReference>
<keyword evidence="1" id="KW-0472">Membrane</keyword>
<comment type="caution">
    <text evidence="2">The sequence shown here is derived from an EMBL/GenBank/DDBJ whole genome shotgun (WGS) entry which is preliminary data.</text>
</comment>
<evidence type="ECO:0000313" key="2">
    <source>
        <dbReference type="EMBL" id="MFD0931105.1"/>
    </source>
</evidence>
<accession>A0ABW3GKS2</accession>
<feature type="transmembrane region" description="Helical" evidence="1">
    <location>
        <begin position="77"/>
        <end position="96"/>
    </location>
</feature>
<feature type="transmembrane region" description="Helical" evidence="1">
    <location>
        <begin position="7"/>
        <end position="24"/>
    </location>
</feature>
<keyword evidence="1" id="KW-0812">Transmembrane</keyword>
<keyword evidence="1" id="KW-1133">Transmembrane helix</keyword>
<sequence length="159" mass="18757">MKNFKTELKWAFIFIASMLIWMLLEKWFGLHDEYIHLHQYITMLYAIVAIAIYVLALRDKRKNYYKGKMTYKQGFKTGLIITIIITIFSPMTQWIISEVITPDYFENVITHSVETGYYKTTEEAESNFNLKTYVIQSTIYAFVMGIITTSIVAVFTRKK</sequence>
<dbReference type="InterPro" id="IPR025250">
    <property type="entry name" value="DUF4199"/>
</dbReference>
<feature type="transmembrane region" description="Helical" evidence="1">
    <location>
        <begin position="133"/>
        <end position="155"/>
    </location>
</feature>